<protein>
    <submittedName>
        <fullName evidence="4">Ankyrin repeat-containing domain protein</fullName>
    </submittedName>
</protein>
<gene>
    <name evidence="4" type="ORF">N7494_013308</name>
</gene>
<keyword evidence="5" id="KW-1185">Reference proteome</keyword>
<name>A0AAD6CK32_9EURO</name>
<dbReference type="PANTHER" id="PTHR24123:SF33">
    <property type="entry name" value="PROTEIN HOS4"/>
    <property type="match status" value="1"/>
</dbReference>
<evidence type="ECO:0000256" key="2">
    <source>
        <dbReference type="ARBA" id="ARBA00023043"/>
    </source>
</evidence>
<evidence type="ECO:0000313" key="5">
    <source>
        <dbReference type="Proteomes" id="UP001220324"/>
    </source>
</evidence>
<accession>A0AAD6CK32</accession>
<feature type="repeat" description="ANK" evidence="3">
    <location>
        <begin position="1"/>
        <end position="31"/>
    </location>
</feature>
<dbReference type="PROSITE" id="PS50088">
    <property type="entry name" value="ANK_REPEAT"/>
    <property type="match status" value="2"/>
</dbReference>
<dbReference type="Proteomes" id="UP001220324">
    <property type="component" value="Unassembled WGS sequence"/>
</dbReference>
<feature type="repeat" description="ANK" evidence="3">
    <location>
        <begin position="59"/>
        <end position="91"/>
    </location>
</feature>
<dbReference type="AlphaFoldDB" id="A0AAD6CK32"/>
<evidence type="ECO:0000313" key="4">
    <source>
        <dbReference type="EMBL" id="KAJ5522878.1"/>
    </source>
</evidence>
<dbReference type="PROSITE" id="PS50297">
    <property type="entry name" value="ANK_REP_REGION"/>
    <property type="match status" value="2"/>
</dbReference>
<proteinExistence type="predicted"/>
<dbReference type="Pfam" id="PF12796">
    <property type="entry name" value="Ank_2"/>
    <property type="match status" value="1"/>
</dbReference>
<dbReference type="PANTHER" id="PTHR24123">
    <property type="entry name" value="ANKYRIN REPEAT-CONTAINING"/>
    <property type="match status" value="1"/>
</dbReference>
<dbReference type="Gene3D" id="1.25.40.20">
    <property type="entry name" value="Ankyrin repeat-containing domain"/>
    <property type="match status" value="2"/>
</dbReference>
<evidence type="ECO:0000256" key="1">
    <source>
        <dbReference type="ARBA" id="ARBA00022737"/>
    </source>
</evidence>
<dbReference type="SUPFAM" id="SSF48403">
    <property type="entry name" value="Ankyrin repeat"/>
    <property type="match status" value="2"/>
</dbReference>
<dbReference type="EMBL" id="JAQIZZ010000012">
    <property type="protein sequence ID" value="KAJ5522878.1"/>
    <property type="molecule type" value="Genomic_DNA"/>
</dbReference>
<reference evidence="4 5" key="1">
    <citation type="journal article" date="2023" name="IMA Fungus">
        <title>Comparative genomic study of the Penicillium genus elucidates a diverse pangenome and 15 lateral gene transfer events.</title>
        <authorList>
            <person name="Petersen C."/>
            <person name="Sorensen T."/>
            <person name="Nielsen M.R."/>
            <person name="Sondergaard T.E."/>
            <person name="Sorensen J.L."/>
            <person name="Fitzpatrick D.A."/>
            <person name="Frisvad J.C."/>
            <person name="Nielsen K.L."/>
        </authorList>
    </citation>
    <scope>NUCLEOTIDE SEQUENCE [LARGE SCALE GENOMIC DNA]</scope>
    <source>
        <strain evidence="4 5">IBT 35679</strain>
    </source>
</reference>
<dbReference type="InterPro" id="IPR002110">
    <property type="entry name" value="Ankyrin_rpt"/>
</dbReference>
<comment type="caution">
    <text evidence="4">The sequence shown here is derived from an EMBL/GenBank/DDBJ whole genome shotgun (WGS) entry which is preliminary data.</text>
</comment>
<sequence length="575" mass="64304">MTALDIAVLIGSQGLVTLFLENGADPNAGCAVVIAVYLGLTEIVSLLLKNREGAESSNADFTAFHAASVKNHVKIVEIFIEGGAHIRQTDALGQTSLFAAAWHRATGVVQRLLRHIHHQDGDFVHHCIDYFKAAYLCYEALDNGKGFERDAAFNSDAALDGDVNWDIAKLLLDPLSCVSLPSVTVFFHVFCVACAVGSISHVKKLLVKVPDPETLRRLFESDPSHPRSQDHASIEWALTLAACHGPPEVVQVIFEKSRQLKQDLTRCNALQYTCSSDLTHPIAQEVVRILILSDIDINYRGNSGVSAIAHALRQSNWFVVNELIYANADVDAGDIKDIKNGQELLKKIKTLRTRKRRTGSTAHKKWVADSVAGKIATLNWSRFCRQKVSVHESTSKVKKAIYFENVRRFSRTDLCNENVMYYWANLMERARQSGRYSQDKNTPLSKSFIEAAYGTLMLAVVAMSDYDQIPSDQVWSLELGIENPDVDRLKKRALEALEYDLGLSRWSLAMEKLQCLRKASLEVKMERQAGDDRSFSKAMRDYRCIKHSLRQDWNGLPVSAKDSVTLAFISHILLL</sequence>
<dbReference type="InterPro" id="IPR036770">
    <property type="entry name" value="Ankyrin_rpt-contain_sf"/>
</dbReference>
<evidence type="ECO:0000256" key="3">
    <source>
        <dbReference type="PROSITE-ProRule" id="PRU00023"/>
    </source>
</evidence>
<organism evidence="4 5">
    <name type="scientific">Penicillium frequentans</name>
    <dbReference type="NCBI Taxonomy" id="3151616"/>
    <lineage>
        <taxon>Eukaryota</taxon>
        <taxon>Fungi</taxon>
        <taxon>Dikarya</taxon>
        <taxon>Ascomycota</taxon>
        <taxon>Pezizomycotina</taxon>
        <taxon>Eurotiomycetes</taxon>
        <taxon>Eurotiomycetidae</taxon>
        <taxon>Eurotiales</taxon>
        <taxon>Aspergillaceae</taxon>
        <taxon>Penicillium</taxon>
    </lineage>
</organism>
<keyword evidence="1" id="KW-0677">Repeat</keyword>
<dbReference type="SMART" id="SM00248">
    <property type="entry name" value="ANK"/>
    <property type="match status" value="7"/>
</dbReference>
<dbReference type="InterPro" id="IPR051165">
    <property type="entry name" value="Multifunctional_ANK_Repeat"/>
</dbReference>
<keyword evidence="2 3" id="KW-0040">ANK repeat</keyword>